<keyword evidence="4 11" id="KW-0732">Signal</keyword>
<dbReference type="RefSeq" id="WP_110885301.1">
    <property type="nucleotide sequence ID" value="NZ_QJSX01000002.1"/>
</dbReference>
<dbReference type="InterPro" id="IPR008979">
    <property type="entry name" value="Galactose-bd-like_sf"/>
</dbReference>
<sequence>MLFKRRPVLLLSCSLAVLSACSSPPTSTPSGGVNPYAGGQSHPWSDPAAPNAADPYANGRSYPWASPRVNTSSSVVRAQQTTGSTDSFLSDLGWTAATNAWGPVEKDKSNGEWQESDGRVISIRGQTFAKGLGTHANSSVTYNVSGQCTAFTATLGVDDEVSGRGKVVYQVFGDGVKLYESAALTGTSAPLPITVNITGKNELKLVVTDGGDGIDYDHADWAAAKVTCTASAPTSDSFVSDLGWTAATNAWGPVEKDKSNGEQATGDGRAISIRGQTFTKGLGTHANSSVTYNLAGRCTTFTATLGLDDEVSGRGKVVYQVFGDGVKLYESAALTGASAPLPITVNVTGKNELKLVVTDGGDGIDYDHADWANAKVLCGSTTPPPPPPGTPALSIENPDVVPFNDRFVFSRIGSLTSPPSNRVHDRATVVLRNTGNASLNITDLTLTDTWAFDPRPTLPISLAPGATLNVPLRFTADFATNTYRHSGTLTITSNDAAAPTRTVQLEGVWQSQSENGVEPTAIQIMGAFGLNATIPGYTLNSPPSSFINANRGAVYAQGDEVISPYWQAADASQPVTVRQLAAFHTYLNTTAVSWYAKGSATTNSIFTSDGRDAQSLLPNLVNTSSSAAGTFAPGSGTFGFKVDDEWSDPTRNAQYADIANGCNNGATSGYPCGHHLRFWPARDRTGTAIPNTYLLLMDYNCGYASSPSGCNTYNVNYDYQDNIFLVSNVKPAPFLYNVGGPTFTDPSGNVWLADRYQDPKNTSFTYTYYSPSNLIDEGGPTQAIANTTNDVLYSSYRGNTGTAPRVVTFNFPLSNGTYNLKLHFADLAHTTAGNRVFDVAVNGTVVFPNLDIVAQAGGGKTALVKALNGVQVTNNLLTIRLSATVDYPSISGIEISR</sequence>
<keyword evidence="8" id="KW-0325">Glycoprotein</keyword>
<comment type="subcellular location">
    <subcellularLocation>
        <location evidence="1">Endoplasmic reticulum membrane</location>
        <topology evidence="1">Single-pass type I membrane protein</topology>
    </subcellularLocation>
</comment>
<evidence type="ECO:0000259" key="12">
    <source>
        <dbReference type="SMART" id="SM00776"/>
    </source>
</evidence>
<evidence type="ECO:0000256" key="11">
    <source>
        <dbReference type="SAM" id="SignalP"/>
    </source>
</evidence>
<dbReference type="GO" id="GO:0030246">
    <property type="term" value="F:carbohydrate binding"/>
    <property type="evidence" value="ECO:0007669"/>
    <property type="project" value="InterPro"/>
</dbReference>
<dbReference type="InterPro" id="IPR039155">
    <property type="entry name" value="MLEC"/>
</dbReference>
<reference evidence="13 14" key="1">
    <citation type="submission" date="2018-06" db="EMBL/GenBank/DDBJ databases">
        <title>Genomic Encyclopedia of Type Strains, Phase IV (KMG-IV): sequencing the most valuable type-strain genomes for metagenomic binning, comparative biology and taxonomic classification.</title>
        <authorList>
            <person name="Goeker M."/>
        </authorList>
    </citation>
    <scope>NUCLEOTIDE SEQUENCE [LARGE SCALE GENOMIC DNA]</scope>
    <source>
        <strain evidence="13 14">DSM 18048</strain>
    </source>
</reference>
<keyword evidence="5" id="KW-0256">Endoplasmic reticulum</keyword>
<protein>
    <submittedName>
        <fullName evidence="13">Malectin (Di-glucose binding ER protein)</fullName>
    </submittedName>
</protein>
<dbReference type="PANTHER" id="PTHR13460">
    <property type="match status" value="1"/>
</dbReference>
<evidence type="ECO:0000256" key="8">
    <source>
        <dbReference type="ARBA" id="ARBA00023180"/>
    </source>
</evidence>
<dbReference type="InterPro" id="IPR038637">
    <property type="entry name" value="NPCBM_sf"/>
</dbReference>
<dbReference type="Gene3D" id="2.60.40.10">
    <property type="entry name" value="Immunoglobulins"/>
    <property type="match status" value="1"/>
</dbReference>
<dbReference type="Pfam" id="PF11721">
    <property type="entry name" value="Malectin"/>
    <property type="match status" value="1"/>
</dbReference>
<dbReference type="SUPFAM" id="SSF49785">
    <property type="entry name" value="Galactose-binding domain-like"/>
    <property type="match status" value="3"/>
</dbReference>
<feature type="compositionally biased region" description="Low complexity" evidence="10">
    <location>
        <begin position="46"/>
        <end position="56"/>
    </location>
</feature>
<dbReference type="Proteomes" id="UP000248326">
    <property type="component" value="Unassembled WGS sequence"/>
</dbReference>
<evidence type="ECO:0000256" key="4">
    <source>
        <dbReference type="ARBA" id="ARBA00022729"/>
    </source>
</evidence>
<evidence type="ECO:0000256" key="10">
    <source>
        <dbReference type="SAM" id="MobiDB-lite"/>
    </source>
</evidence>
<evidence type="ECO:0000313" key="13">
    <source>
        <dbReference type="EMBL" id="PYE55745.1"/>
    </source>
</evidence>
<feature type="chain" id="PRO_5016290706" evidence="11">
    <location>
        <begin position="20"/>
        <end position="897"/>
    </location>
</feature>
<proteinExistence type="inferred from homology"/>
<dbReference type="OrthoDB" id="51169at2"/>
<evidence type="ECO:0000256" key="2">
    <source>
        <dbReference type="ARBA" id="ARBA00009141"/>
    </source>
</evidence>
<dbReference type="PROSITE" id="PS51257">
    <property type="entry name" value="PROKAR_LIPOPROTEIN"/>
    <property type="match status" value="1"/>
</dbReference>
<feature type="domain" description="Glycosyl hydrolase family 98 putative carbohydrate-binding module" evidence="12">
    <location>
        <begin position="233"/>
        <end position="378"/>
    </location>
</feature>
<accession>A0A318SET6</accession>
<comment type="similarity">
    <text evidence="2">Belongs to the malectin family.</text>
</comment>
<evidence type="ECO:0000256" key="9">
    <source>
        <dbReference type="ARBA" id="ARBA00023277"/>
    </source>
</evidence>
<dbReference type="InterPro" id="IPR013222">
    <property type="entry name" value="Glyco_hyd_98_carb-bd"/>
</dbReference>
<evidence type="ECO:0000256" key="3">
    <source>
        <dbReference type="ARBA" id="ARBA00022692"/>
    </source>
</evidence>
<evidence type="ECO:0000256" key="1">
    <source>
        <dbReference type="ARBA" id="ARBA00004115"/>
    </source>
</evidence>
<dbReference type="GO" id="GO:0016020">
    <property type="term" value="C:membrane"/>
    <property type="evidence" value="ECO:0007669"/>
    <property type="project" value="TreeGrafter"/>
</dbReference>
<organism evidence="13 14">
    <name type="scientific">Deinococcus yavapaiensis KR-236</name>
    <dbReference type="NCBI Taxonomy" id="694435"/>
    <lineage>
        <taxon>Bacteria</taxon>
        <taxon>Thermotogati</taxon>
        <taxon>Deinococcota</taxon>
        <taxon>Deinococci</taxon>
        <taxon>Deinococcales</taxon>
        <taxon>Deinococcaceae</taxon>
        <taxon>Deinococcus</taxon>
    </lineage>
</organism>
<comment type="caution">
    <text evidence="13">The sequence shown here is derived from an EMBL/GenBank/DDBJ whole genome shotgun (WGS) entry which is preliminary data.</text>
</comment>
<feature type="signal peptide" evidence="11">
    <location>
        <begin position="1"/>
        <end position="19"/>
    </location>
</feature>
<keyword evidence="14" id="KW-1185">Reference proteome</keyword>
<gene>
    <name evidence="13" type="ORF">DES52_102109</name>
</gene>
<evidence type="ECO:0000256" key="5">
    <source>
        <dbReference type="ARBA" id="ARBA00022824"/>
    </source>
</evidence>
<keyword evidence="7" id="KW-0472">Membrane</keyword>
<dbReference type="Pfam" id="PF08305">
    <property type="entry name" value="NPCBM"/>
    <property type="match status" value="2"/>
</dbReference>
<dbReference type="AlphaFoldDB" id="A0A318SET6"/>
<dbReference type="Gene3D" id="2.60.120.430">
    <property type="entry name" value="Galactose-binding lectin"/>
    <property type="match status" value="1"/>
</dbReference>
<dbReference type="InterPro" id="IPR021720">
    <property type="entry name" value="Malectin_dom"/>
</dbReference>
<keyword evidence="3" id="KW-0812">Transmembrane</keyword>
<evidence type="ECO:0000256" key="7">
    <source>
        <dbReference type="ARBA" id="ARBA00023136"/>
    </source>
</evidence>
<keyword evidence="9" id="KW-0119">Carbohydrate metabolism</keyword>
<feature type="domain" description="Glycosyl hydrolase family 98 putative carbohydrate-binding module" evidence="12">
    <location>
        <begin position="83"/>
        <end position="228"/>
    </location>
</feature>
<evidence type="ECO:0000256" key="6">
    <source>
        <dbReference type="ARBA" id="ARBA00022989"/>
    </source>
</evidence>
<dbReference type="EMBL" id="QJSX01000002">
    <property type="protein sequence ID" value="PYE55745.1"/>
    <property type="molecule type" value="Genomic_DNA"/>
</dbReference>
<dbReference type="PANTHER" id="PTHR13460:SF0">
    <property type="entry name" value="MALECTIN"/>
    <property type="match status" value="1"/>
</dbReference>
<evidence type="ECO:0000313" key="14">
    <source>
        <dbReference type="Proteomes" id="UP000248326"/>
    </source>
</evidence>
<feature type="region of interest" description="Disordered" evidence="10">
    <location>
        <begin position="24"/>
        <end position="56"/>
    </location>
</feature>
<name>A0A318SET6_9DEIO</name>
<dbReference type="SMART" id="SM00776">
    <property type="entry name" value="NPCBM"/>
    <property type="match status" value="2"/>
</dbReference>
<dbReference type="Gene3D" id="2.60.120.1060">
    <property type="entry name" value="NPCBM/NEW2 domain"/>
    <property type="match status" value="2"/>
</dbReference>
<dbReference type="InterPro" id="IPR013783">
    <property type="entry name" value="Ig-like_fold"/>
</dbReference>
<keyword evidence="6" id="KW-1133">Transmembrane helix</keyword>